<feature type="domain" description="GGDEF" evidence="2">
    <location>
        <begin position="215"/>
        <end position="347"/>
    </location>
</feature>
<dbReference type="AlphaFoldDB" id="A0A2P7QLA5"/>
<dbReference type="InterPro" id="IPR050706">
    <property type="entry name" value="Cyclic-di-GMP_PDE-like"/>
</dbReference>
<dbReference type="OrthoDB" id="9816034at2"/>
<organism evidence="3 4">
    <name type="scientific">Zobellella taiwanensis</name>
    <dbReference type="NCBI Taxonomy" id="347535"/>
    <lineage>
        <taxon>Bacteria</taxon>
        <taxon>Pseudomonadati</taxon>
        <taxon>Pseudomonadota</taxon>
        <taxon>Gammaproteobacteria</taxon>
        <taxon>Aeromonadales</taxon>
        <taxon>Aeromonadaceae</taxon>
        <taxon>Zobellella</taxon>
    </lineage>
</organism>
<dbReference type="CDD" id="cd01949">
    <property type="entry name" value="GGDEF"/>
    <property type="match status" value="1"/>
</dbReference>
<feature type="domain" description="EAL" evidence="1">
    <location>
        <begin position="356"/>
        <end position="607"/>
    </location>
</feature>
<dbReference type="SMART" id="SM00267">
    <property type="entry name" value="GGDEF"/>
    <property type="match status" value="1"/>
</dbReference>
<dbReference type="Pfam" id="PF00563">
    <property type="entry name" value="EAL"/>
    <property type="match status" value="1"/>
</dbReference>
<dbReference type="Gene3D" id="3.30.70.270">
    <property type="match status" value="1"/>
</dbReference>
<dbReference type="InterPro" id="IPR000160">
    <property type="entry name" value="GGDEF_dom"/>
</dbReference>
<gene>
    <name evidence="3" type="ORF">C7I36_13805</name>
</gene>
<dbReference type="Gene3D" id="3.20.20.450">
    <property type="entry name" value="EAL domain"/>
    <property type="match status" value="1"/>
</dbReference>
<dbReference type="EMBL" id="PXYH01000021">
    <property type="protein sequence ID" value="PSJ38734.1"/>
    <property type="molecule type" value="Genomic_DNA"/>
</dbReference>
<dbReference type="SUPFAM" id="SSF141868">
    <property type="entry name" value="EAL domain-like"/>
    <property type="match status" value="1"/>
</dbReference>
<dbReference type="InterPro" id="IPR043128">
    <property type="entry name" value="Rev_trsase/Diguanyl_cyclase"/>
</dbReference>
<accession>A0A2P7QLA5</accession>
<protein>
    <submittedName>
        <fullName evidence="3">GGDEF-domain containing protein</fullName>
    </submittedName>
</protein>
<evidence type="ECO:0000313" key="3">
    <source>
        <dbReference type="EMBL" id="PSJ38734.1"/>
    </source>
</evidence>
<dbReference type="GO" id="GO:0071111">
    <property type="term" value="F:cyclic-guanylate-specific phosphodiesterase activity"/>
    <property type="evidence" value="ECO:0007669"/>
    <property type="project" value="InterPro"/>
</dbReference>
<evidence type="ECO:0000259" key="1">
    <source>
        <dbReference type="PROSITE" id="PS50883"/>
    </source>
</evidence>
<evidence type="ECO:0000313" key="4">
    <source>
        <dbReference type="Proteomes" id="UP000242181"/>
    </source>
</evidence>
<dbReference type="CDD" id="cd01948">
    <property type="entry name" value="EAL"/>
    <property type="match status" value="1"/>
</dbReference>
<dbReference type="InterPro" id="IPR035919">
    <property type="entry name" value="EAL_sf"/>
</dbReference>
<dbReference type="NCBIfam" id="TIGR00254">
    <property type="entry name" value="GGDEF"/>
    <property type="match status" value="1"/>
</dbReference>
<keyword evidence="4" id="KW-1185">Reference proteome</keyword>
<dbReference type="PROSITE" id="PS50887">
    <property type="entry name" value="GGDEF"/>
    <property type="match status" value="1"/>
</dbReference>
<dbReference type="InterPro" id="IPR001633">
    <property type="entry name" value="EAL_dom"/>
</dbReference>
<evidence type="ECO:0000259" key="2">
    <source>
        <dbReference type="PROSITE" id="PS50887"/>
    </source>
</evidence>
<dbReference type="PANTHER" id="PTHR33121:SF70">
    <property type="entry name" value="SIGNALING PROTEIN YKOW"/>
    <property type="match status" value="1"/>
</dbReference>
<name>A0A2P7QLA5_9GAMM</name>
<dbReference type="SUPFAM" id="SSF55073">
    <property type="entry name" value="Nucleotide cyclase"/>
    <property type="match status" value="1"/>
</dbReference>
<dbReference type="Pfam" id="PF00990">
    <property type="entry name" value="GGDEF"/>
    <property type="match status" value="1"/>
</dbReference>
<comment type="caution">
    <text evidence="3">The sequence shown here is derived from an EMBL/GenBank/DDBJ whole genome shotgun (WGS) entry which is preliminary data.</text>
</comment>
<sequence length="607" mass="68099">MLTFGLGAAHTLVGIRKHNDLLERRTYEVPWSLMQLQLEVNRFLDAVRLLHAGAIGHDELMLRYDILWSRTPVLLSSQLKDTLSERPDLWLLIQQIETRVRAMEPLVKVLVPGSPAYQLLLAELSPYLEPLTRTLTATMHSNVMFYAEYDQTYRQLGRQLYVRIGGLGGSTLLLLLLLWRELRGYRHQLLHDPLTGLPNRFSLQRRLEQLMARRLPFSLILLELEDATRVHHRFGFEVADRLQQAFAGRLGQGLQAGESLARCGGDGLVVVAEGVVELAEVRARLSRIRQALVAVEPIADHDFYMKPVIGVVLYPADADNLVDLLARGELALALCRRDRQPYVIFDPSLLKEIRRRQQLAQDLPAALDSGSLNLGYLPLVDADDHCVGLQLTLQWRHPAFGVIGDSELWRVAEQFQLAERLLLWLLDHAGEALHDWRRSRPGLFLNLTLPASAFRATVLELLLAVLARHGLDAGALVLDLSEETVMADPHETRPLLDAFRERGIRLALADFGSGCSVWGQLARLPLDWLKLDEVFCNGIAMEGEARRQLRLLFELAGLLSLPLICCGVNNPAELEVVRELGGRPLLQGRQLGGVLAAVEVPPWLAAH</sequence>
<dbReference type="PROSITE" id="PS50883">
    <property type="entry name" value="EAL"/>
    <property type="match status" value="1"/>
</dbReference>
<proteinExistence type="predicted"/>
<dbReference type="SMART" id="SM00052">
    <property type="entry name" value="EAL"/>
    <property type="match status" value="1"/>
</dbReference>
<dbReference type="Proteomes" id="UP000242181">
    <property type="component" value="Unassembled WGS sequence"/>
</dbReference>
<dbReference type="PANTHER" id="PTHR33121">
    <property type="entry name" value="CYCLIC DI-GMP PHOSPHODIESTERASE PDEF"/>
    <property type="match status" value="1"/>
</dbReference>
<reference evidence="3 4" key="1">
    <citation type="submission" date="2018-03" db="EMBL/GenBank/DDBJ databases">
        <title>The draft genome of Zobellella taiwanensis JCM 13381.</title>
        <authorList>
            <person name="Liu L."/>
            <person name="Li L."/>
            <person name="Wang T."/>
            <person name="Zhang X."/>
            <person name="Liang L."/>
        </authorList>
    </citation>
    <scope>NUCLEOTIDE SEQUENCE [LARGE SCALE GENOMIC DNA]</scope>
    <source>
        <strain evidence="3 4">JCM 13381</strain>
    </source>
</reference>
<dbReference type="InterPro" id="IPR029787">
    <property type="entry name" value="Nucleotide_cyclase"/>
</dbReference>